<evidence type="ECO:0000313" key="2">
    <source>
        <dbReference type="EMBL" id="GAA0248777.1"/>
    </source>
</evidence>
<feature type="transmembrane region" description="Helical" evidence="1">
    <location>
        <begin position="85"/>
        <end position="106"/>
    </location>
</feature>
<sequence length="152" mass="16246">MTFGTGGVTARHRILVAMTILRAGYWLLHLVEMVVAMVAGMMLLGPLWTAAGLTGGTVGMVLTMAFDMTVGMGAWMAVRGHDLRMIGEMSAVMVVPFLLLLAPYGLGLVSGGVVYTVGHGLMLVAMIALMLVRFGHYSHPSGWAPIVLRVFR</sequence>
<gene>
    <name evidence="2" type="ORF">GCM10009539_37570</name>
</gene>
<keyword evidence="1" id="KW-0472">Membrane</keyword>
<name>A0ABN0UFE8_9ACTN</name>
<proteinExistence type="predicted"/>
<keyword evidence="1" id="KW-1133">Transmembrane helix</keyword>
<organism evidence="2 3">
    <name type="scientific">Cryptosporangium japonicum</name>
    <dbReference type="NCBI Taxonomy" id="80872"/>
    <lineage>
        <taxon>Bacteria</taxon>
        <taxon>Bacillati</taxon>
        <taxon>Actinomycetota</taxon>
        <taxon>Actinomycetes</taxon>
        <taxon>Cryptosporangiales</taxon>
        <taxon>Cryptosporangiaceae</taxon>
        <taxon>Cryptosporangium</taxon>
    </lineage>
</organism>
<dbReference type="Proteomes" id="UP001500967">
    <property type="component" value="Unassembled WGS sequence"/>
</dbReference>
<evidence type="ECO:0000256" key="1">
    <source>
        <dbReference type="SAM" id="Phobius"/>
    </source>
</evidence>
<dbReference type="EMBL" id="BAAAGX010000014">
    <property type="protein sequence ID" value="GAA0248777.1"/>
    <property type="molecule type" value="Genomic_DNA"/>
</dbReference>
<evidence type="ECO:0000313" key="3">
    <source>
        <dbReference type="Proteomes" id="UP001500967"/>
    </source>
</evidence>
<feature type="transmembrane region" description="Helical" evidence="1">
    <location>
        <begin position="23"/>
        <end position="44"/>
    </location>
</feature>
<accession>A0ABN0UFE8</accession>
<comment type="caution">
    <text evidence="2">The sequence shown here is derived from an EMBL/GenBank/DDBJ whole genome shotgun (WGS) entry which is preliminary data.</text>
</comment>
<feature type="transmembrane region" description="Helical" evidence="1">
    <location>
        <begin position="112"/>
        <end position="132"/>
    </location>
</feature>
<keyword evidence="1" id="KW-0812">Transmembrane</keyword>
<protein>
    <submittedName>
        <fullName evidence="2">Uncharacterized protein</fullName>
    </submittedName>
</protein>
<reference evidence="2 3" key="1">
    <citation type="journal article" date="2019" name="Int. J. Syst. Evol. Microbiol.">
        <title>The Global Catalogue of Microorganisms (GCM) 10K type strain sequencing project: providing services to taxonomists for standard genome sequencing and annotation.</title>
        <authorList>
            <consortium name="The Broad Institute Genomics Platform"/>
            <consortium name="The Broad Institute Genome Sequencing Center for Infectious Disease"/>
            <person name="Wu L."/>
            <person name="Ma J."/>
        </authorList>
    </citation>
    <scope>NUCLEOTIDE SEQUENCE [LARGE SCALE GENOMIC DNA]</scope>
    <source>
        <strain evidence="2 3">JCM 10425</strain>
    </source>
</reference>
<keyword evidence="3" id="KW-1185">Reference proteome</keyword>